<dbReference type="InterPro" id="IPR013866">
    <property type="entry name" value="Sphingolipid_d4-desaturase_N"/>
</dbReference>
<feature type="compositionally biased region" description="Low complexity" evidence="1">
    <location>
        <begin position="162"/>
        <end position="193"/>
    </location>
</feature>
<proteinExistence type="predicted"/>
<reference evidence="4 5" key="1">
    <citation type="submission" date="2019-04" db="EMBL/GenBank/DDBJ databases">
        <authorList>
            <person name="Alioto T."/>
            <person name="Alioto T."/>
        </authorList>
    </citation>
    <scope>NUCLEOTIDE SEQUENCE [LARGE SCALE GENOMIC DNA]</scope>
</reference>
<feature type="domain" description="Sphingolipid delta4-desaturase N-terminal" evidence="2">
    <location>
        <begin position="119"/>
        <end position="139"/>
    </location>
</feature>
<gene>
    <name evidence="3" type="ORF">GHT09_006350</name>
    <name evidence="4" type="ORF">MONAX_5E022664</name>
</gene>
<feature type="compositionally biased region" description="Basic and acidic residues" evidence="1">
    <location>
        <begin position="39"/>
        <end position="49"/>
    </location>
</feature>
<feature type="region of interest" description="Disordered" evidence="1">
    <location>
        <begin position="150"/>
        <end position="193"/>
    </location>
</feature>
<feature type="compositionally biased region" description="Low complexity" evidence="1">
    <location>
        <begin position="87"/>
        <end position="97"/>
    </location>
</feature>
<evidence type="ECO:0000313" key="3">
    <source>
        <dbReference type="EMBL" id="KAF7464617.1"/>
    </source>
</evidence>
<dbReference type="EMBL" id="CABDUW010000117">
    <property type="protein sequence ID" value="VTJ59146.1"/>
    <property type="molecule type" value="Genomic_DNA"/>
</dbReference>
<dbReference type="Proteomes" id="UP000335636">
    <property type="component" value="Unassembled WGS sequence"/>
</dbReference>
<evidence type="ECO:0000259" key="2">
    <source>
        <dbReference type="Pfam" id="PF08557"/>
    </source>
</evidence>
<evidence type="ECO:0000313" key="4">
    <source>
        <dbReference type="EMBL" id="VTJ59146.1"/>
    </source>
</evidence>
<organism evidence="4 5">
    <name type="scientific">Marmota monax</name>
    <name type="common">Woodchuck</name>
    <dbReference type="NCBI Taxonomy" id="9995"/>
    <lineage>
        <taxon>Eukaryota</taxon>
        <taxon>Metazoa</taxon>
        <taxon>Chordata</taxon>
        <taxon>Craniata</taxon>
        <taxon>Vertebrata</taxon>
        <taxon>Euteleostomi</taxon>
        <taxon>Mammalia</taxon>
        <taxon>Eutheria</taxon>
        <taxon>Euarchontoglires</taxon>
        <taxon>Glires</taxon>
        <taxon>Rodentia</taxon>
        <taxon>Sciuromorpha</taxon>
        <taxon>Sciuridae</taxon>
        <taxon>Xerinae</taxon>
        <taxon>Marmotini</taxon>
        <taxon>Marmota</taxon>
    </lineage>
</organism>
<dbReference type="Proteomes" id="UP000662637">
    <property type="component" value="Unassembled WGS sequence"/>
</dbReference>
<evidence type="ECO:0000313" key="5">
    <source>
        <dbReference type="Proteomes" id="UP000335636"/>
    </source>
</evidence>
<evidence type="ECO:0000256" key="1">
    <source>
        <dbReference type="SAM" id="MobiDB-lite"/>
    </source>
</evidence>
<reference evidence="3" key="2">
    <citation type="submission" date="2020-08" db="EMBL/GenBank/DDBJ databases">
        <authorList>
            <person name="Shumante A."/>
            <person name="Zimin A.V."/>
            <person name="Puiu D."/>
            <person name="Salzberg S.L."/>
        </authorList>
    </citation>
    <scope>NUCLEOTIDE SEQUENCE</scope>
    <source>
        <strain evidence="3">WC2-LM</strain>
        <tissue evidence="3">Liver</tissue>
    </source>
</reference>
<feature type="region of interest" description="Disordered" evidence="1">
    <location>
        <begin position="1"/>
        <end position="113"/>
    </location>
</feature>
<dbReference type="Pfam" id="PF08557">
    <property type="entry name" value="Lipid_DES"/>
    <property type="match status" value="1"/>
</dbReference>
<keyword evidence="5" id="KW-1185">Reference proteome</keyword>
<dbReference type="EMBL" id="WJEC01008013">
    <property type="protein sequence ID" value="KAF7464617.1"/>
    <property type="molecule type" value="Genomic_DNA"/>
</dbReference>
<protein>
    <recommendedName>
        <fullName evidence="2">Sphingolipid delta4-desaturase N-terminal domain-containing protein</fullName>
    </recommendedName>
</protein>
<sequence length="301" mass="31534">MSVRSEATRPAGGSRCHPTRSDPGTRVGRVRSAISRVDAQPHFRAKETEAPSATAARPGAEPLGHRRNPGCSPGSATASPAPPAAPPEVAGAARAPGQVEQTGAVRCAPGRTMGNCAGRSDFEWVYTDQPHTQRRKEMLGERVAGACGWGQPESLPGIPCEPGASRTAASSPRGGASPPGSAGSRPATLGTRVSRGARLSLRRAAWGRPAAQSAAVFRRQPVGTRCVRLPRVLRLARRPTVDTGGRAGKQLRSERCGLFGGRSGGPQRFYQRIPSVPSGAPELGSFSLMDPHTFADTWLTF</sequence>
<accession>A0A5E4AQU5</accession>
<dbReference type="AlphaFoldDB" id="A0A5E4AQU5"/>
<name>A0A5E4AQU5_MARMO</name>
<feature type="compositionally biased region" description="Low complexity" evidence="1">
    <location>
        <begin position="69"/>
        <end position="79"/>
    </location>
</feature>